<evidence type="ECO:0000256" key="1">
    <source>
        <dbReference type="SAM" id="MobiDB-lite"/>
    </source>
</evidence>
<evidence type="ECO:0008006" key="5">
    <source>
        <dbReference type="Google" id="ProtNLM"/>
    </source>
</evidence>
<sequence>MLFHILSLSCLRADVDSGGGVHGPMDHKHSANLSRIHRNGQKLFGRKGRWTQQTESLKHGQRRLSETGMWDSQSE</sequence>
<proteinExistence type="predicted"/>
<keyword evidence="2" id="KW-0732">Signal</keyword>
<dbReference type="AlphaFoldDB" id="A0A3S5A8F2"/>
<dbReference type="Proteomes" id="UP000784294">
    <property type="component" value="Unassembled WGS sequence"/>
</dbReference>
<evidence type="ECO:0000256" key="2">
    <source>
        <dbReference type="SAM" id="SignalP"/>
    </source>
</evidence>
<protein>
    <recommendedName>
        <fullName evidence="5">Secreted protein</fullName>
    </recommendedName>
</protein>
<keyword evidence="4" id="KW-1185">Reference proteome</keyword>
<dbReference type="EMBL" id="CAAALY010112145">
    <property type="protein sequence ID" value="VEL30416.1"/>
    <property type="molecule type" value="Genomic_DNA"/>
</dbReference>
<name>A0A3S5A8F2_9PLAT</name>
<feature type="chain" id="PRO_5018687967" description="Secreted protein" evidence="2">
    <location>
        <begin position="18"/>
        <end position="75"/>
    </location>
</feature>
<accession>A0A3S5A8F2</accession>
<feature type="signal peptide" evidence="2">
    <location>
        <begin position="1"/>
        <end position="17"/>
    </location>
</feature>
<evidence type="ECO:0000313" key="4">
    <source>
        <dbReference type="Proteomes" id="UP000784294"/>
    </source>
</evidence>
<evidence type="ECO:0000313" key="3">
    <source>
        <dbReference type="EMBL" id="VEL30416.1"/>
    </source>
</evidence>
<feature type="region of interest" description="Disordered" evidence="1">
    <location>
        <begin position="44"/>
        <end position="75"/>
    </location>
</feature>
<organism evidence="3 4">
    <name type="scientific">Protopolystoma xenopodis</name>
    <dbReference type="NCBI Taxonomy" id="117903"/>
    <lineage>
        <taxon>Eukaryota</taxon>
        <taxon>Metazoa</taxon>
        <taxon>Spiralia</taxon>
        <taxon>Lophotrochozoa</taxon>
        <taxon>Platyhelminthes</taxon>
        <taxon>Monogenea</taxon>
        <taxon>Polyopisthocotylea</taxon>
        <taxon>Polystomatidea</taxon>
        <taxon>Polystomatidae</taxon>
        <taxon>Protopolystoma</taxon>
    </lineage>
</organism>
<comment type="caution">
    <text evidence="3">The sequence shown here is derived from an EMBL/GenBank/DDBJ whole genome shotgun (WGS) entry which is preliminary data.</text>
</comment>
<reference evidence="3" key="1">
    <citation type="submission" date="2018-11" db="EMBL/GenBank/DDBJ databases">
        <authorList>
            <consortium name="Pathogen Informatics"/>
        </authorList>
    </citation>
    <scope>NUCLEOTIDE SEQUENCE</scope>
</reference>
<gene>
    <name evidence="3" type="ORF">PXEA_LOCUS23856</name>
</gene>